<name>A0AAU7MQ46_9GAMM</name>
<sequence>MKLKHLASAIIMGSISCGAAATAIQGNSLQSQLDALSDGNFYDVNNAQHTPDEQWEINASNGSVARLLFESADFENIASFGIYDIADTSNRLRIFEASAYVPFVGPVGGSCGTAEASCPPFSNNFEVVVNDTPGEFNDGLYQFSGGLLGESATFSSNRFGFYLDSGDGTFFSEVSKNSDGTDHMVAYRGDGSLGFDINGGTDYSPLGTGEYIMAFEDLNANNPDYDGDFDDFVFLMESVTAVPEPGTLALLGLGLAGLGAARRRQKA</sequence>
<dbReference type="AlphaFoldDB" id="A0AAU7MQ46"/>
<proteinExistence type="predicted"/>
<dbReference type="PROSITE" id="PS51257">
    <property type="entry name" value="PROKAR_LIPOPROTEIN"/>
    <property type="match status" value="1"/>
</dbReference>
<evidence type="ECO:0000313" key="3">
    <source>
        <dbReference type="EMBL" id="XBQ19592.1"/>
    </source>
</evidence>
<dbReference type="RefSeq" id="WP_349343076.1">
    <property type="nucleotide sequence ID" value="NZ_CP157802.1"/>
</dbReference>
<gene>
    <name evidence="3" type="ORF">ABNF92_00045</name>
</gene>
<accession>A0AAU7MQ46</accession>
<dbReference type="EMBL" id="CP157802">
    <property type="protein sequence ID" value="XBQ19592.1"/>
    <property type="molecule type" value="Genomic_DNA"/>
</dbReference>
<dbReference type="NCBIfam" id="TIGR02595">
    <property type="entry name" value="PEP_CTERM"/>
    <property type="match status" value="1"/>
</dbReference>
<feature type="signal peptide" evidence="1">
    <location>
        <begin position="1"/>
        <end position="19"/>
    </location>
</feature>
<dbReference type="Pfam" id="PF07589">
    <property type="entry name" value="PEP-CTERM"/>
    <property type="match status" value="1"/>
</dbReference>
<organism evidence="3">
    <name type="scientific">Marinobacter sp. MMG032</name>
    <dbReference type="NCBI Taxonomy" id="3158548"/>
    <lineage>
        <taxon>Bacteria</taxon>
        <taxon>Pseudomonadati</taxon>
        <taxon>Pseudomonadota</taxon>
        <taxon>Gammaproteobacteria</taxon>
        <taxon>Pseudomonadales</taxon>
        <taxon>Marinobacteraceae</taxon>
        <taxon>Marinobacter</taxon>
    </lineage>
</organism>
<dbReference type="KEGG" id="mamm:ABNF92_00045"/>
<dbReference type="InterPro" id="IPR013424">
    <property type="entry name" value="Ice-binding_C"/>
</dbReference>
<reference evidence="3" key="1">
    <citation type="submission" date="2024-05" db="EMBL/GenBank/DDBJ databases">
        <title>Draft Genome Sequences of Flagellimonas sp. MMG031 and Marinobacter sp. MMG032 Isolated from the dinoflagellate Symbiodinium pilosum.</title>
        <authorList>
            <person name="Shikuma N.J."/>
            <person name="Farrell M.V."/>
        </authorList>
    </citation>
    <scope>NUCLEOTIDE SEQUENCE</scope>
    <source>
        <strain evidence="3">MMG032</strain>
    </source>
</reference>
<protein>
    <submittedName>
        <fullName evidence="3">PEP-CTERM sorting domain-containing protein</fullName>
    </submittedName>
</protein>
<evidence type="ECO:0000259" key="2">
    <source>
        <dbReference type="Pfam" id="PF07589"/>
    </source>
</evidence>
<feature type="chain" id="PRO_5043694711" evidence="1">
    <location>
        <begin position="20"/>
        <end position="267"/>
    </location>
</feature>
<evidence type="ECO:0000256" key="1">
    <source>
        <dbReference type="SAM" id="SignalP"/>
    </source>
</evidence>
<feature type="domain" description="Ice-binding protein C-terminal" evidence="2">
    <location>
        <begin position="241"/>
        <end position="264"/>
    </location>
</feature>
<keyword evidence="1" id="KW-0732">Signal</keyword>